<sequence length="32" mass="3959">MQMSTCSYDAYFEFLSGWYVRYEMLTMNLVMF</sequence>
<reference evidence="1" key="1">
    <citation type="submission" date="2014-11" db="EMBL/GenBank/DDBJ databases">
        <authorList>
            <person name="Amaro Gonzalez C."/>
        </authorList>
    </citation>
    <scope>NUCLEOTIDE SEQUENCE</scope>
</reference>
<proteinExistence type="predicted"/>
<dbReference type="AlphaFoldDB" id="A0A0E9VLX1"/>
<evidence type="ECO:0000313" key="1">
    <source>
        <dbReference type="EMBL" id="JAH79021.1"/>
    </source>
</evidence>
<dbReference type="EMBL" id="GBXM01029556">
    <property type="protein sequence ID" value="JAH79021.1"/>
    <property type="molecule type" value="Transcribed_RNA"/>
</dbReference>
<name>A0A0E9VLX1_ANGAN</name>
<accession>A0A0E9VLX1</accession>
<protein>
    <submittedName>
        <fullName evidence="1">Uncharacterized protein</fullName>
    </submittedName>
</protein>
<organism evidence="1">
    <name type="scientific">Anguilla anguilla</name>
    <name type="common">European freshwater eel</name>
    <name type="synonym">Muraena anguilla</name>
    <dbReference type="NCBI Taxonomy" id="7936"/>
    <lineage>
        <taxon>Eukaryota</taxon>
        <taxon>Metazoa</taxon>
        <taxon>Chordata</taxon>
        <taxon>Craniata</taxon>
        <taxon>Vertebrata</taxon>
        <taxon>Euteleostomi</taxon>
        <taxon>Actinopterygii</taxon>
        <taxon>Neopterygii</taxon>
        <taxon>Teleostei</taxon>
        <taxon>Anguilliformes</taxon>
        <taxon>Anguillidae</taxon>
        <taxon>Anguilla</taxon>
    </lineage>
</organism>
<reference evidence="1" key="2">
    <citation type="journal article" date="2015" name="Fish Shellfish Immunol.">
        <title>Early steps in the European eel (Anguilla anguilla)-Vibrio vulnificus interaction in the gills: Role of the RtxA13 toxin.</title>
        <authorList>
            <person name="Callol A."/>
            <person name="Pajuelo D."/>
            <person name="Ebbesson L."/>
            <person name="Teles M."/>
            <person name="MacKenzie S."/>
            <person name="Amaro C."/>
        </authorList>
    </citation>
    <scope>NUCLEOTIDE SEQUENCE</scope>
</reference>